<protein>
    <recommendedName>
        <fullName evidence="4">Integrase zinc-binding domain-containing protein</fullName>
    </recommendedName>
</protein>
<gene>
    <name evidence="2" type="ORF">CR513_21394</name>
</gene>
<dbReference type="Proteomes" id="UP000257109">
    <property type="component" value="Unassembled WGS sequence"/>
</dbReference>
<accession>A0A371GZP7</accession>
<sequence>MKGQICWQSWQVHRGEDLIEFEWQPTWFDPIINYLRTDTVPNDPQEAKRIKREAAKYVLVADQLYKKGFSFPWCLGEVCGSHIEGRALASKITRVRFYWLTLKRDSLAFVKKCDKC</sequence>
<comment type="caution">
    <text evidence="2">The sequence shown here is derived from an EMBL/GenBank/DDBJ whole genome shotgun (WGS) entry which is preliminary data.</text>
</comment>
<evidence type="ECO:0000313" key="2">
    <source>
        <dbReference type="EMBL" id="RDX96015.1"/>
    </source>
</evidence>
<dbReference type="SUPFAM" id="SSF54695">
    <property type="entry name" value="POZ domain"/>
    <property type="match status" value="1"/>
</dbReference>
<evidence type="ECO:0000313" key="3">
    <source>
        <dbReference type="Proteomes" id="UP000257109"/>
    </source>
</evidence>
<dbReference type="AlphaFoldDB" id="A0A371GZP7"/>
<dbReference type="OrthoDB" id="1430228at2759"/>
<keyword evidence="3" id="KW-1185">Reference proteome</keyword>
<organism evidence="2 3">
    <name type="scientific">Mucuna pruriens</name>
    <name type="common">Velvet bean</name>
    <name type="synonym">Dolichos pruriens</name>
    <dbReference type="NCBI Taxonomy" id="157652"/>
    <lineage>
        <taxon>Eukaryota</taxon>
        <taxon>Viridiplantae</taxon>
        <taxon>Streptophyta</taxon>
        <taxon>Embryophyta</taxon>
        <taxon>Tracheophyta</taxon>
        <taxon>Spermatophyta</taxon>
        <taxon>Magnoliopsida</taxon>
        <taxon>eudicotyledons</taxon>
        <taxon>Gunneridae</taxon>
        <taxon>Pentapetalae</taxon>
        <taxon>rosids</taxon>
        <taxon>fabids</taxon>
        <taxon>Fabales</taxon>
        <taxon>Fabaceae</taxon>
        <taxon>Papilionoideae</taxon>
        <taxon>50 kb inversion clade</taxon>
        <taxon>NPAAA clade</taxon>
        <taxon>indigoferoid/millettioid clade</taxon>
        <taxon>Phaseoleae</taxon>
        <taxon>Mucuna</taxon>
    </lineage>
</organism>
<dbReference type="PANTHER" id="PTHR48475">
    <property type="entry name" value="RIBONUCLEASE H"/>
    <property type="match status" value="1"/>
</dbReference>
<feature type="non-terminal residue" evidence="2">
    <location>
        <position position="1"/>
    </location>
</feature>
<dbReference type="PANTHER" id="PTHR48475:SF2">
    <property type="entry name" value="RIBONUCLEASE H"/>
    <property type="match status" value="1"/>
</dbReference>
<comment type="pathway">
    <text evidence="1">Protein modification; protein ubiquitination.</text>
</comment>
<evidence type="ECO:0008006" key="4">
    <source>
        <dbReference type="Google" id="ProtNLM"/>
    </source>
</evidence>
<proteinExistence type="predicted"/>
<name>A0A371GZP7_MUCPR</name>
<reference evidence="2" key="1">
    <citation type="submission" date="2018-05" db="EMBL/GenBank/DDBJ databases">
        <title>Draft genome of Mucuna pruriens seed.</title>
        <authorList>
            <person name="Nnadi N.E."/>
            <person name="Vos R."/>
            <person name="Hasami M.H."/>
            <person name="Devisetty U.K."/>
            <person name="Aguiy J.C."/>
        </authorList>
    </citation>
    <scope>NUCLEOTIDE SEQUENCE [LARGE SCALE GENOMIC DNA]</scope>
    <source>
        <strain evidence="2">JCA_2017</strain>
    </source>
</reference>
<dbReference type="EMBL" id="QJKJ01003992">
    <property type="protein sequence ID" value="RDX96015.1"/>
    <property type="molecule type" value="Genomic_DNA"/>
</dbReference>
<dbReference type="InterPro" id="IPR011333">
    <property type="entry name" value="SKP1/BTB/POZ_sf"/>
</dbReference>
<evidence type="ECO:0000256" key="1">
    <source>
        <dbReference type="ARBA" id="ARBA00004906"/>
    </source>
</evidence>